<feature type="transmembrane region" description="Helical" evidence="1">
    <location>
        <begin position="39"/>
        <end position="57"/>
    </location>
</feature>
<dbReference type="EMBL" id="GBHO01014960">
    <property type="protein sequence ID" value="JAG28644.1"/>
    <property type="molecule type" value="Transcribed_RNA"/>
</dbReference>
<evidence type="ECO:0000313" key="2">
    <source>
        <dbReference type="EMBL" id="JAG28644.1"/>
    </source>
</evidence>
<feature type="transmembrane region" description="Helical" evidence="1">
    <location>
        <begin position="101"/>
        <end position="126"/>
    </location>
</feature>
<name>A0A0A9Y904_LYGHE</name>
<dbReference type="EMBL" id="GBHO01014959">
    <property type="protein sequence ID" value="JAG28645.1"/>
    <property type="molecule type" value="Transcribed_RNA"/>
</dbReference>
<evidence type="ECO:0000256" key="1">
    <source>
        <dbReference type="SAM" id="Phobius"/>
    </source>
</evidence>
<feature type="transmembrane region" description="Helical" evidence="1">
    <location>
        <begin position="69"/>
        <end position="89"/>
    </location>
</feature>
<gene>
    <name evidence="2" type="ORF">CM83_18700</name>
    <name evidence="3" type="ORF">CM83_18703</name>
</gene>
<evidence type="ECO:0000313" key="3">
    <source>
        <dbReference type="EMBL" id="JAG28645.1"/>
    </source>
</evidence>
<accession>A0A0A9Y904</accession>
<protein>
    <submittedName>
        <fullName evidence="2">Putative THOC5 family protein</fullName>
    </submittedName>
</protein>
<dbReference type="AlphaFoldDB" id="A0A0A9Y904"/>
<reference evidence="2" key="1">
    <citation type="journal article" date="2014" name="PLoS ONE">
        <title>Transcriptome-Based Identification of ABC Transporters in the Western Tarnished Plant Bug Lygus hesperus.</title>
        <authorList>
            <person name="Hull J.J."/>
            <person name="Chaney K."/>
            <person name="Geib S.M."/>
            <person name="Fabrick J.A."/>
            <person name="Brent C.S."/>
            <person name="Walsh D."/>
            <person name="Lavine L.C."/>
        </authorList>
    </citation>
    <scope>NUCLEOTIDE SEQUENCE</scope>
</reference>
<organism evidence="2">
    <name type="scientific">Lygus hesperus</name>
    <name type="common">Western plant bug</name>
    <dbReference type="NCBI Taxonomy" id="30085"/>
    <lineage>
        <taxon>Eukaryota</taxon>
        <taxon>Metazoa</taxon>
        <taxon>Ecdysozoa</taxon>
        <taxon>Arthropoda</taxon>
        <taxon>Hexapoda</taxon>
        <taxon>Insecta</taxon>
        <taxon>Pterygota</taxon>
        <taxon>Neoptera</taxon>
        <taxon>Paraneoptera</taxon>
        <taxon>Hemiptera</taxon>
        <taxon>Heteroptera</taxon>
        <taxon>Panheteroptera</taxon>
        <taxon>Cimicomorpha</taxon>
        <taxon>Miridae</taxon>
        <taxon>Mirini</taxon>
        <taxon>Lygus</taxon>
    </lineage>
</organism>
<sequence>MLYLCTLFANWSKDAHILAVVPFGCKAGLALKSVVFKDITVLLLVLLVLALNLKSWANVVDMVDELLKMSFATLLLEGAVKLALALLLGTDGCCANGVENAFVFVSKLAFGLVAVCCGTCCCAGMLH</sequence>
<keyword evidence="1" id="KW-0472">Membrane</keyword>
<keyword evidence="1" id="KW-0812">Transmembrane</keyword>
<reference evidence="2" key="2">
    <citation type="submission" date="2014-07" db="EMBL/GenBank/DDBJ databases">
        <authorList>
            <person name="Hull J."/>
        </authorList>
    </citation>
    <scope>NUCLEOTIDE SEQUENCE</scope>
</reference>
<proteinExistence type="predicted"/>
<keyword evidence="1" id="KW-1133">Transmembrane helix</keyword>